<protein>
    <submittedName>
        <fullName evidence="1">N-formylglutamate amidohydrolase</fullName>
        <ecNumber evidence="1">3.5.1.68</ecNumber>
    </submittedName>
</protein>
<organism evidence="1 2">
    <name type="scientific">Brachybacterium hainanense</name>
    <dbReference type="NCBI Taxonomy" id="1541174"/>
    <lineage>
        <taxon>Bacteria</taxon>
        <taxon>Bacillati</taxon>
        <taxon>Actinomycetota</taxon>
        <taxon>Actinomycetes</taxon>
        <taxon>Micrococcales</taxon>
        <taxon>Dermabacteraceae</taxon>
        <taxon>Brachybacterium</taxon>
    </lineage>
</organism>
<dbReference type="SUPFAM" id="SSF53187">
    <property type="entry name" value="Zn-dependent exopeptidases"/>
    <property type="match status" value="1"/>
</dbReference>
<evidence type="ECO:0000313" key="1">
    <source>
        <dbReference type="EMBL" id="MFC0673179.1"/>
    </source>
</evidence>
<keyword evidence="2" id="KW-1185">Reference proteome</keyword>
<keyword evidence="1" id="KW-0378">Hydrolase</keyword>
<dbReference type="Pfam" id="PF05013">
    <property type="entry name" value="FGase"/>
    <property type="match status" value="1"/>
</dbReference>
<dbReference type="EC" id="3.5.1.68" evidence="1"/>
<dbReference type="EMBL" id="JBHLSV010000004">
    <property type="protein sequence ID" value="MFC0673179.1"/>
    <property type="molecule type" value="Genomic_DNA"/>
</dbReference>
<accession>A0ABV6R9F7</accession>
<evidence type="ECO:0000313" key="2">
    <source>
        <dbReference type="Proteomes" id="UP001589793"/>
    </source>
</evidence>
<dbReference type="GO" id="GO:0050129">
    <property type="term" value="F:N-formylglutamate deformylase activity"/>
    <property type="evidence" value="ECO:0007669"/>
    <property type="project" value="UniProtKB-EC"/>
</dbReference>
<comment type="caution">
    <text evidence="1">The sequence shown here is derived from an EMBL/GenBank/DDBJ whole genome shotgun (WGS) entry which is preliminary data.</text>
</comment>
<reference evidence="1 2" key="1">
    <citation type="submission" date="2024-09" db="EMBL/GenBank/DDBJ databases">
        <authorList>
            <person name="Sun Q."/>
            <person name="Mori K."/>
        </authorList>
    </citation>
    <scope>NUCLEOTIDE SEQUENCE [LARGE SCALE GENOMIC DNA]</scope>
    <source>
        <strain evidence="1 2">CICC 10874</strain>
    </source>
</reference>
<dbReference type="RefSeq" id="WP_376978535.1">
    <property type="nucleotide sequence ID" value="NZ_JBHLSV010000004.1"/>
</dbReference>
<gene>
    <name evidence="1" type="ORF">ACFFF6_04330</name>
</gene>
<proteinExistence type="predicted"/>
<sequence length="268" mass="29812">MIEVEDWTEVRDRTGSSPVILHAPHGGIAVPAAVRGQFRLGETELAEEIRIMTDHGVDRLARIAATSTQASVMIDLLSRLVVDVERFPGPEEEKNAVGMGVLYTHGSQRQVIREVATGERAGLMAFFDAHSARMTQLVEQALARHGTAVIIDVHSYHTYPEPHELYTEEPRPPLCIGYEAPHMTPALRDMVAAAFAGFEQGDNQTFHGSYVPLPHYGRDARVQSVMLEIRRDQYMDERSGQMREAEVARLGAALSDLVRKVEDHFCVS</sequence>
<dbReference type="InterPro" id="IPR007709">
    <property type="entry name" value="N-FG_amidohydro"/>
</dbReference>
<dbReference type="Proteomes" id="UP001589793">
    <property type="component" value="Unassembled WGS sequence"/>
</dbReference>
<dbReference type="Gene3D" id="3.40.630.40">
    <property type="entry name" value="Zn-dependent exopeptidases"/>
    <property type="match status" value="1"/>
</dbReference>
<name>A0ABV6R9F7_9MICO</name>